<dbReference type="EMBL" id="JAAQQR010000004">
    <property type="protein sequence ID" value="NID05623.1"/>
    <property type="molecule type" value="Genomic_DNA"/>
</dbReference>
<protein>
    <submittedName>
        <fullName evidence="2">Uncharacterized protein</fullName>
    </submittedName>
</protein>
<sequence length="268" mass="29030">MNAEDDDFNGEGARPSSLIPVHKLATRDPMHDLQLLRDVAIINERVRRELGPMPKSRGNNARTDSETRENNSMNLKIMPSVVALGALVAGGAVAGQLGALPSPIEDRGYPKFQRYASVQLGAGTECIVGASSDEDGLNQRPRVRLSRGNAELWRRDIDIPSEYYAGRATHCLQRGGSVYVLVQIDTQSQSSLSQTLLRIVRMKHGDGAIEGWADLEVPGTTGAYSAWVTGGIGNFRIMGDSIAITGKYRYLNADDVQAFSMNVASGLK</sequence>
<keyword evidence="3" id="KW-1185">Reference proteome</keyword>
<name>A0ABX0Q8V6_9GAMM</name>
<gene>
    <name evidence="2" type="ORF">HBF26_12050</name>
</gene>
<accession>A0ABX0Q8V6</accession>
<reference evidence="2 3" key="1">
    <citation type="journal article" date="2011" name="Curr. Microbiol.">
        <title>Luteibacter jiangsuensis sp. nov.: a methamidophos-degrading bacterium isolated from a methamidophos-manufacturing factory.</title>
        <authorList>
            <person name="Wang L."/>
            <person name="Wang G.L."/>
            <person name="Li S.P."/>
            <person name="Jiang J.D."/>
        </authorList>
    </citation>
    <scope>NUCLEOTIDE SEQUENCE [LARGE SCALE GENOMIC DNA]</scope>
    <source>
        <strain evidence="2 3">CGMCC 1.10133</strain>
    </source>
</reference>
<evidence type="ECO:0000313" key="2">
    <source>
        <dbReference type="EMBL" id="NID05623.1"/>
    </source>
</evidence>
<evidence type="ECO:0000256" key="1">
    <source>
        <dbReference type="SAM" id="MobiDB-lite"/>
    </source>
</evidence>
<proteinExistence type="predicted"/>
<dbReference type="RefSeq" id="WP_167125572.1">
    <property type="nucleotide sequence ID" value="NZ_JAAQQR010000004.1"/>
</dbReference>
<comment type="caution">
    <text evidence="2">The sequence shown here is derived from an EMBL/GenBank/DDBJ whole genome shotgun (WGS) entry which is preliminary data.</text>
</comment>
<feature type="region of interest" description="Disordered" evidence="1">
    <location>
        <begin position="50"/>
        <end position="69"/>
    </location>
</feature>
<organism evidence="2 3">
    <name type="scientific">Luteibacter jiangsuensis</name>
    <dbReference type="NCBI Taxonomy" id="637577"/>
    <lineage>
        <taxon>Bacteria</taxon>
        <taxon>Pseudomonadati</taxon>
        <taxon>Pseudomonadota</taxon>
        <taxon>Gammaproteobacteria</taxon>
        <taxon>Lysobacterales</taxon>
        <taxon>Rhodanobacteraceae</taxon>
        <taxon>Luteibacter</taxon>
    </lineage>
</organism>
<dbReference type="Proteomes" id="UP001429601">
    <property type="component" value="Unassembled WGS sequence"/>
</dbReference>
<evidence type="ECO:0000313" key="3">
    <source>
        <dbReference type="Proteomes" id="UP001429601"/>
    </source>
</evidence>